<dbReference type="GeneID" id="36325662"/>
<evidence type="ECO:0000313" key="17">
    <source>
        <dbReference type="Proteomes" id="UP000194127"/>
    </source>
</evidence>
<evidence type="ECO:0000256" key="15">
    <source>
        <dbReference type="SAM" id="Phobius"/>
    </source>
</evidence>
<evidence type="ECO:0000256" key="1">
    <source>
        <dbReference type="ARBA" id="ARBA00001971"/>
    </source>
</evidence>
<feature type="transmembrane region" description="Helical" evidence="15">
    <location>
        <begin position="12"/>
        <end position="36"/>
    </location>
</feature>
<dbReference type="EMBL" id="KZ110596">
    <property type="protein sequence ID" value="OSX62589.1"/>
    <property type="molecule type" value="Genomic_DNA"/>
</dbReference>
<dbReference type="GO" id="GO:0016705">
    <property type="term" value="F:oxidoreductase activity, acting on paired donors, with incorporation or reduction of molecular oxygen"/>
    <property type="evidence" value="ECO:0007669"/>
    <property type="project" value="InterPro"/>
</dbReference>
<dbReference type="STRING" id="670580.A0A1X6N1U0"/>
<dbReference type="InterPro" id="IPR017972">
    <property type="entry name" value="Cyt_P450_CS"/>
</dbReference>
<dbReference type="GO" id="GO:0005506">
    <property type="term" value="F:iron ion binding"/>
    <property type="evidence" value="ECO:0007669"/>
    <property type="project" value="InterPro"/>
</dbReference>
<comment type="pathway">
    <text evidence="3">Secondary metabolite biosynthesis.</text>
</comment>
<dbReference type="InterPro" id="IPR002401">
    <property type="entry name" value="Cyt_P450_E_grp-I"/>
</dbReference>
<keyword evidence="8 15" id="KW-1133">Transmembrane helix</keyword>
<dbReference type="GO" id="GO:0016020">
    <property type="term" value="C:membrane"/>
    <property type="evidence" value="ECO:0007669"/>
    <property type="project" value="UniProtKB-SubCell"/>
</dbReference>
<reference evidence="16 17" key="1">
    <citation type="submission" date="2017-04" db="EMBL/GenBank/DDBJ databases">
        <title>Genome Sequence of the Model Brown-Rot Fungus Postia placenta SB12.</title>
        <authorList>
            <consortium name="DOE Joint Genome Institute"/>
            <person name="Gaskell J."/>
            <person name="Kersten P."/>
            <person name="Larrondo L.F."/>
            <person name="Canessa P."/>
            <person name="Martinez D."/>
            <person name="Hibbett D."/>
            <person name="Schmoll M."/>
            <person name="Kubicek C.P."/>
            <person name="Martinez A.T."/>
            <person name="Yadav J."/>
            <person name="Master E."/>
            <person name="Magnuson J.K."/>
            <person name="James T."/>
            <person name="Yaver D."/>
            <person name="Berka R."/>
            <person name="Labutti K."/>
            <person name="Lipzen A."/>
            <person name="Aerts A."/>
            <person name="Barry K."/>
            <person name="Henrissat B."/>
            <person name="Blanchette R."/>
            <person name="Grigoriev I."/>
            <person name="Cullen D."/>
        </authorList>
    </citation>
    <scope>NUCLEOTIDE SEQUENCE [LARGE SCALE GENOMIC DNA]</scope>
    <source>
        <strain evidence="16 17">MAD-698-R-SB12</strain>
    </source>
</reference>
<comment type="cofactor">
    <cofactor evidence="1 13">
        <name>heme</name>
        <dbReference type="ChEBI" id="CHEBI:30413"/>
    </cofactor>
</comment>
<keyword evidence="5 13" id="KW-0349">Heme</keyword>
<evidence type="ECO:0000256" key="13">
    <source>
        <dbReference type="PIRSR" id="PIRSR602401-1"/>
    </source>
</evidence>
<keyword evidence="7 13" id="KW-0479">Metal-binding</keyword>
<dbReference type="PRINTS" id="PR00463">
    <property type="entry name" value="EP450I"/>
</dbReference>
<evidence type="ECO:0000256" key="3">
    <source>
        <dbReference type="ARBA" id="ARBA00005179"/>
    </source>
</evidence>
<evidence type="ECO:0000256" key="5">
    <source>
        <dbReference type="ARBA" id="ARBA00022617"/>
    </source>
</evidence>
<comment type="similarity">
    <text evidence="4 14">Belongs to the cytochrome P450 family.</text>
</comment>
<protein>
    <recommendedName>
        <fullName evidence="18">Cytochrome P450</fullName>
    </recommendedName>
</protein>
<keyword evidence="17" id="KW-1185">Reference proteome</keyword>
<dbReference type="RefSeq" id="XP_024339383.1">
    <property type="nucleotide sequence ID" value="XM_024480712.1"/>
</dbReference>
<dbReference type="InterPro" id="IPR036396">
    <property type="entry name" value="Cyt_P450_sf"/>
</dbReference>
<comment type="subcellular location">
    <subcellularLocation>
        <location evidence="2">Membrane</location>
        <topology evidence="2">Single-pass membrane protein</topology>
    </subcellularLocation>
</comment>
<evidence type="ECO:0000256" key="11">
    <source>
        <dbReference type="ARBA" id="ARBA00023033"/>
    </source>
</evidence>
<evidence type="ECO:0000313" key="16">
    <source>
        <dbReference type="EMBL" id="OSX62589.1"/>
    </source>
</evidence>
<dbReference type="PANTHER" id="PTHR46300:SF7">
    <property type="entry name" value="P450, PUTATIVE (EUROFUNG)-RELATED"/>
    <property type="match status" value="1"/>
</dbReference>
<evidence type="ECO:0000256" key="4">
    <source>
        <dbReference type="ARBA" id="ARBA00010617"/>
    </source>
</evidence>
<dbReference type="PROSITE" id="PS00086">
    <property type="entry name" value="CYTOCHROME_P450"/>
    <property type="match status" value="1"/>
</dbReference>
<evidence type="ECO:0000256" key="2">
    <source>
        <dbReference type="ARBA" id="ARBA00004167"/>
    </source>
</evidence>
<feature type="binding site" description="axial binding residue" evidence="13">
    <location>
        <position position="467"/>
    </location>
    <ligand>
        <name>heme</name>
        <dbReference type="ChEBI" id="CHEBI:30413"/>
    </ligand>
    <ligandPart>
        <name>Fe</name>
        <dbReference type="ChEBI" id="CHEBI:18248"/>
    </ligandPart>
</feature>
<proteinExistence type="inferred from homology"/>
<keyword evidence="11 14" id="KW-0503">Monooxygenase</keyword>
<evidence type="ECO:0008006" key="18">
    <source>
        <dbReference type="Google" id="ProtNLM"/>
    </source>
</evidence>
<dbReference type="CDD" id="cd11065">
    <property type="entry name" value="CYP64-like"/>
    <property type="match status" value="1"/>
</dbReference>
<keyword evidence="12 15" id="KW-0472">Membrane</keyword>
<dbReference type="PRINTS" id="PR00385">
    <property type="entry name" value="P450"/>
</dbReference>
<name>A0A1X6N1U0_9APHY</name>
<dbReference type="Pfam" id="PF00067">
    <property type="entry name" value="p450"/>
    <property type="match status" value="2"/>
</dbReference>
<evidence type="ECO:0000256" key="7">
    <source>
        <dbReference type="ARBA" id="ARBA00022723"/>
    </source>
</evidence>
<dbReference type="InterPro" id="IPR050364">
    <property type="entry name" value="Cytochrome_P450_fung"/>
</dbReference>
<evidence type="ECO:0000256" key="8">
    <source>
        <dbReference type="ARBA" id="ARBA00022989"/>
    </source>
</evidence>
<sequence>MQTSGLTLEPPGVASPATLAVAAVTFLAALVLYELFAYRKRRSMPPGPFRWPLIGNTLQVPQVHPWLTYSRWAQVYGNILHLDALGQHIIVINSAKVAHELLDKRSAIYSGRPHLVMAGDLVGFDSSLVMQPYGDKLRQQRRFISQDLSIATLPRYCDIQEAAARRLVLGVINDPGSLESQVKMSIASIIMLVTYGYTVKNAEDHFIAQAFEMMDNFVLAIVPGTWLVDIIPPRKCCFDCSEVSILMGPTAVKYLPSWTPGATFLKTAKAWRKHLLTTNWMMYRWSKENSENGTAHVPNLCASVLTEMEGKVTPQLEESLMWAAATVMGAGLDTNVSTILSFILAMLRFPHVQKKAQAEIHAVVGSERLPEISDRPSLPYIRSVVTEVYRWLPAIPLCIPHALTEDDVYNGVFLPKGSVVMPNVWHMLHDPAIYPDPDAFKPERYGGLDSEMKKVTDLAFGFGRRACPGYHFAEGTIFSVVATVLATCDVVPVVNEHGQEIIPDIRYTTGAIIFPVDVKCTFRPRTEQAKAALVDSAATLL</sequence>
<dbReference type="OrthoDB" id="2789670at2759"/>
<keyword evidence="9 14" id="KW-0560">Oxidoreductase</keyword>
<accession>A0A1X6N1U0</accession>
<evidence type="ECO:0000256" key="12">
    <source>
        <dbReference type="ARBA" id="ARBA00023136"/>
    </source>
</evidence>
<evidence type="ECO:0000256" key="9">
    <source>
        <dbReference type="ARBA" id="ARBA00023002"/>
    </source>
</evidence>
<dbReference type="Gene3D" id="1.10.630.10">
    <property type="entry name" value="Cytochrome P450"/>
    <property type="match status" value="1"/>
</dbReference>
<dbReference type="GO" id="GO:0020037">
    <property type="term" value="F:heme binding"/>
    <property type="evidence" value="ECO:0007669"/>
    <property type="project" value="InterPro"/>
</dbReference>
<dbReference type="GO" id="GO:0004497">
    <property type="term" value="F:monooxygenase activity"/>
    <property type="evidence" value="ECO:0007669"/>
    <property type="project" value="UniProtKB-KW"/>
</dbReference>
<gene>
    <name evidence="16" type="ORF">POSPLADRAFT_1055963</name>
</gene>
<evidence type="ECO:0000256" key="14">
    <source>
        <dbReference type="RuleBase" id="RU000461"/>
    </source>
</evidence>
<evidence type="ECO:0000256" key="10">
    <source>
        <dbReference type="ARBA" id="ARBA00023004"/>
    </source>
</evidence>
<dbReference type="PANTHER" id="PTHR46300">
    <property type="entry name" value="P450, PUTATIVE (EUROFUNG)-RELATED-RELATED"/>
    <property type="match status" value="1"/>
</dbReference>
<keyword evidence="10 13" id="KW-0408">Iron</keyword>
<organism evidence="16 17">
    <name type="scientific">Postia placenta MAD-698-R-SB12</name>
    <dbReference type="NCBI Taxonomy" id="670580"/>
    <lineage>
        <taxon>Eukaryota</taxon>
        <taxon>Fungi</taxon>
        <taxon>Dikarya</taxon>
        <taxon>Basidiomycota</taxon>
        <taxon>Agaricomycotina</taxon>
        <taxon>Agaricomycetes</taxon>
        <taxon>Polyporales</taxon>
        <taxon>Adustoporiaceae</taxon>
        <taxon>Rhodonia</taxon>
    </lineage>
</organism>
<dbReference type="InterPro" id="IPR001128">
    <property type="entry name" value="Cyt_P450"/>
</dbReference>
<dbReference type="Proteomes" id="UP000194127">
    <property type="component" value="Unassembled WGS sequence"/>
</dbReference>
<keyword evidence="6 15" id="KW-0812">Transmembrane</keyword>
<dbReference type="SUPFAM" id="SSF48264">
    <property type="entry name" value="Cytochrome P450"/>
    <property type="match status" value="1"/>
</dbReference>
<dbReference type="AlphaFoldDB" id="A0A1X6N1U0"/>
<evidence type="ECO:0000256" key="6">
    <source>
        <dbReference type="ARBA" id="ARBA00022692"/>
    </source>
</evidence>